<dbReference type="Pfam" id="PF07730">
    <property type="entry name" value="HisKA_3"/>
    <property type="match status" value="1"/>
</dbReference>
<name>A0A4Q7M7Z0_9MICO</name>
<dbReference type="GO" id="GO:0000155">
    <property type="term" value="F:phosphorelay sensor kinase activity"/>
    <property type="evidence" value="ECO:0007669"/>
    <property type="project" value="InterPro"/>
</dbReference>
<accession>A0A4Q7M7Z0</accession>
<feature type="domain" description="Histidine kinase/HSP90-like ATPase" evidence="5">
    <location>
        <begin position="457"/>
        <end position="547"/>
    </location>
</feature>
<dbReference type="InterPro" id="IPR003018">
    <property type="entry name" value="GAF"/>
</dbReference>
<protein>
    <submittedName>
        <fullName evidence="6">Histidine kinase</fullName>
    </submittedName>
</protein>
<dbReference type="InterPro" id="IPR029016">
    <property type="entry name" value="GAF-like_dom_sf"/>
</dbReference>
<dbReference type="InterPro" id="IPR036890">
    <property type="entry name" value="HATPase_C_sf"/>
</dbReference>
<keyword evidence="2 6" id="KW-0418">Kinase</keyword>
<feature type="domain" description="GAF" evidence="4">
    <location>
        <begin position="197"/>
        <end position="341"/>
    </location>
</feature>
<dbReference type="InterPro" id="IPR003594">
    <property type="entry name" value="HATPase_dom"/>
</dbReference>
<dbReference type="Gene3D" id="1.20.5.1930">
    <property type="match status" value="1"/>
</dbReference>
<evidence type="ECO:0000256" key="3">
    <source>
        <dbReference type="ARBA" id="ARBA00023012"/>
    </source>
</evidence>
<keyword evidence="1" id="KW-0808">Transferase</keyword>
<dbReference type="SMART" id="SM00065">
    <property type="entry name" value="GAF"/>
    <property type="match status" value="2"/>
</dbReference>
<dbReference type="Gene3D" id="3.30.450.40">
    <property type="match status" value="2"/>
</dbReference>
<dbReference type="PANTHER" id="PTHR24421:SF56">
    <property type="entry name" value="OXYGEN SENSOR HISTIDINE KINASE RESPONSE REGULATOR DOST"/>
    <property type="match status" value="1"/>
</dbReference>
<organism evidence="6 7">
    <name type="scientific">Xylanimonas ulmi</name>
    <dbReference type="NCBI Taxonomy" id="228973"/>
    <lineage>
        <taxon>Bacteria</taxon>
        <taxon>Bacillati</taxon>
        <taxon>Actinomycetota</taxon>
        <taxon>Actinomycetes</taxon>
        <taxon>Micrococcales</taxon>
        <taxon>Promicromonosporaceae</taxon>
        <taxon>Xylanimonas</taxon>
    </lineage>
</organism>
<evidence type="ECO:0000313" key="7">
    <source>
        <dbReference type="Proteomes" id="UP000293852"/>
    </source>
</evidence>
<sequence length="548" mass="57792">MDARPPQTPCPSEVDVLLEAVLAVGRGLELGATLQRIVQAAADLADARYAALGVLDAEGRIGQFLTVGMSEDEVRAVGPYPTGRGILGELIRDPRPLRLHDLTADPRSVGFPPNHPPMRSFLGMPLRVHGTPFGNLYLTSKRGGGDFTDADERRIEALAAAASVAVENARLYSDARLRERWAVASDEISRRLLAGDAPDEVLDLVAVHAAHVARADLAALIVPGPDGLVVRAVVGADDIRGKTLPPEGSFAAEVYDSGLPIVTVDAARDPRAAAAFTAAQETIGPFAALPLGEPGRTLGVLSVGRTRGELAFSNVVIEALQAFASQAAVAIELAERRRDAERLAVVRDRDRIARDLHDLAIQRLYATGLGLQGVARRLERAEDADGAARVLGAVDEVDETIGLIRTTIRGLQPPTDDARRVGVRSRVIAEVEAASRALGFAPALRFEGPVDALVPAATADHLIAVVRESLSNVARHAHAGAVEVLLVAADDVVLTVSDDGVGIGPGARLSGLENLRTRARDLNGSLSVTACPGGRGTHLRWRVPLPAR</sequence>
<evidence type="ECO:0000256" key="2">
    <source>
        <dbReference type="ARBA" id="ARBA00022777"/>
    </source>
</evidence>
<dbReference type="GO" id="GO:0046983">
    <property type="term" value="F:protein dimerization activity"/>
    <property type="evidence" value="ECO:0007669"/>
    <property type="project" value="InterPro"/>
</dbReference>
<dbReference type="Pfam" id="PF02518">
    <property type="entry name" value="HATPase_c"/>
    <property type="match status" value="1"/>
</dbReference>
<dbReference type="CDD" id="cd16917">
    <property type="entry name" value="HATPase_UhpB-NarQ-NarX-like"/>
    <property type="match status" value="1"/>
</dbReference>
<dbReference type="AlphaFoldDB" id="A0A4Q7M7Z0"/>
<dbReference type="SMART" id="SM00387">
    <property type="entry name" value="HATPase_c"/>
    <property type="match status" value="1"/>
</dbReference>
<dbReference type="Proteomes" id="UP000293852">
    <property type="component" value="Unassembled WGS sequence"/>
</dbReference>
<evidence type="ECO:0000256" key="1">
    <source>
        <dbReference type="ARBA" id="ARBA00022679"/>
    </source>
</evidence>
<dbReference type="GO" id="GO:0016020">
    <property type="term" value="C:membrane"/>
    <property type="evidence" value="ECO:0007669"/>
    <property type="project" value="InterPro"/>
</dbReference>
<reference evidence="6 7" key="1">
    <citation type="submission" date="2019-02" db="EMBL/GenBank/DDBJ databases">
        <title>Sequencing the genomes of 1000 actinobacteria strains.</title>
        <authorList>
            <person name="Klenk H.-P."/>
        </authorList>
    </citation>
    <scope>NUCLEOTIDE SEQUENCE [LARGE SCALE GENOMIC DNA]</scope>
    <source>
        <strain evidence="6 7">DSM 16932</strain>
    </source>
</reference>
<dbReference type="InterPro" id="IPR050482">
    <property type="entry name" value="Sensor_HK_TwoCompSys"/>
</dbReference>
<dbReference type="EMBL" id="SGWX01000001">
    <property type="protein sequence ID" value="RZS62808.1"/>
    <property type="molecule type" value="Genomic_DNA"/>
</dbReference>
<evidence type="ECO:0000259" key="4">
    <source>
        <dbReference type="SMART" id="SM00065"/>
    </source>
</evidence>
<keyword evidence="3" id="KW-0902">Two-component regulatory system</keyword>
<dbReference type="RefSeq" id="WP_242608004.1">
    <property type="nucleotide sequence ID" value="NZ_SGWX01000001.1"/>
</dbReference>
<gene>
    <name evidence="6" type="ORF">EV386_3161</name>
</gene>
<proteinExistence type="predicted"/>
<keyword evidence="7" id="KW-1185">Reference proteome</keyword>
<dbReference type="InterPro" id="IPR011712">
    <property type="entry name" value="Sig_transdc_His_kin_sub3_dim/P"/>
</dbReference>
<dbReference type="PANTHER" id="PTHR24421">
    <property type="entry name" value="NITRATE/NITRITE SENSOR PROTEIN NARX-RELATED"/>
    <property type="match status" value="1"/>
</dbReference>
<dbReference type="Gene3D" id="3.30.565.10">
    <property type="entry name" value="Histidine kinase-like ATPase, C-terminal domain"/>
    <property type="match status" value="1"/>
</dbReference>
<dbReference type="Pfam" id="PF13185">
    <property type="entry name" value="GAF_2"/>
    <property type="match status" value="2"/>
</dbReference>
<comment type="caution">
    <text evidence="6">The sequence shown here is derived from an EMBL/GenBank/DDBJ whole genome shotgun (WGS) entry which is preliminary data.</text>
</comment>
<dbReference type="SUPFAM" id="SSF55781">
    <property type="entry name" value="GAF domain-like"/>
    <property type="match status" value="2"/>
</dbReference>
<evidence type="ECO:0000313" key="6">
    <source>
        <dbReference type="EMBL" id="RZS62808.1"/>
    </source>
</evidence>
<evidence type="ECO:0000259" key="5">
    <source>
        <dbReference type="SMART" id="SM00387"/>
    </source>
</evidence>
<dbReference type="SUPFAM" id="SSF55874">
    <property type="entry name" value="ATPase domain of HSP90 chaperone/DNA topoisomerase II/histidine kinase"/>
    <property type="match status" value="1"/>
</dbReference>
<feature type="domain" description="GAF" evidence="4">
    <location>
        <begin position="29"/>
        <end position="176"/>
    </location>
</feature>